<organism evidence="3 4">
    <name type="scientific">Pirellula staleyi (strain ATCC 27377 / DSM 6068 / ICPB 4128)</name>
    <name type="common">Pirella staleyi</name>
    <dbReference type="NCBI Taxonomy" id="530564"/>
    <lineage>
        <taxon>Bacteria</taxon>
        <taxon>Pseudomonadati</taxon>
        <taxon>Planctomycetota</taxon>
        <taxon>Planctomycetia</taxon>
        <taxon>Pirellulales</taxon>
        <taxon>Pirellulaceae</taxon>
        <taxon>Pirellula</taxon>
    </lineage>
</organism>
<dbReference type="EMBL" id="CP001848">
    <property type="protein sequence ID" value="ADB17171.1"/>
    <property type="molecule type" value="Genomic_DNA"/>
</dbReference>
<sequence>MVPAIRLLRGNSSLRAHLKVGCRMSRINVRQCVVLSGVILGTLLLVDPASAQCQGGGSRGGGQTSTATTTASSGTSSSGAVVFTSPGSWMYEQQMLAQAEQQRRQMLAQAVAAYQAKKAQQEAQRRYYVAQRRDQELARRQRMRDFLASQNGAQQVQARPSFSASYASSYGQNLYRPASFVATNR</sequence>
<dbReference type="AlphaFoldDB" id="D2R4V5"/>
<keyword evidence="4" id="KW-1185">Reference proteome</keyword>
<gene>
    <name evidence="3" type="ordered locus">Psta_2502</name>
</gene>
<dbReference type="KEGG" id="psl:Psta_2502"/>
<evidence type="ECO:0000256" key="1">
    <source>
        <dbReference type="SAM" id="Coils"/>
    </source>
</evidence>
<feature type="region of interest" description="Disordered" evidence="2">
    <location>
        <begin position="54"/>
        <end position="79"/>
    </location>
</feature>
<accession>D2R4V5</accession>
<name>D2R4V5_PIRSD</name>
<feature type="compositionally biased region" description="Low complexity" evidence="2">
    <location>
        <begin position="64"/>
        <end position="79"/>
    </location>
</feature>
<evidence type="ECO:0000313" key="4">
    <source>
        <dbReference type="Proteomes" id="UP000001887"/>
    </source>
</evidence>
<dbReference type="HOGENOM" id="CLU_1460033_0_0_0"/>
<protein>
    <submittedName>
        <fullName evidence="3">Uncharacterized protein</fullName>
    </submittedName>
</protein>
<proteinExistence type="predicted"/>
<dbReference type="Proteomes" id="UP000001887">
    <property type="component" value="Chromosome"/>
</dbReference>
<keyword evidence="1" id="KW-0175">Coiled coil</keyword>
<reference evidence="3 4" key="1">
    <citation type="journal article" date="2009" name="Stand. Genomic Sci.">
        <title>Complete genome sequence of Pirellula staleyi type strain (ATCC 27377).</title>
        <authorList>
            <person name="Clum A."/>
            <person name="Tindall B.J."/>
            <person name="Sikorski J."/>
            <person name="Ivanova N."/>
            <person name="Mavrommatis K."/>
            <person name="Lucas S."/>
            <person name="Glavina del Rio T."/>
            <person name="Nolan M."/>
            <person name="Chen F."/>
            <person name="Tice H."/>
            <person name="Pitluck S."/>
            <person name="Cheng J.F."/>
            <person name="Chertkov O."/>
            <person name="Brettin T."/>
            <person name="Han C."/>
            <person name="Detter J.C."/>
            <person name="Kuske C."/>
            <person name="Bruce D."/>
            <person name="Goodwin L."/>
            <person name="Ovchinikova G."/>
            <person name="Pati A."/>
            <person name="Mikhailova N."/>
            <person name="Chen A."/>
            <person name="Palaniappan K."/>
            <person name="Land M."/>
            <person name="Hauser L."/>
            <person name="Chang Y.J."/>
            <person name="Jeffries C.D."/>
            <person name="Chain P."/>
            <person name="Rohde M."/>
            <person name="Goker M."/>
            <person name="Bristow J."/>
            <person name="Eisen J.A."/>
            <person name="Markowitz V."/>
            <person name="Hugenholtz P."/>
            <person name="Kyrpides N.C."/>
            <person name="Klenk H.P."/>
            <person name="Lapidus A."/>
        </authorList>
    </citation>
    <scope>NUCLEOTIDE SEQUENCE [LARGE SCALE GENOMIC DNA]</scope>
    <source>
        <strain evidence="4">ATCC 27377 / DSM 6068 / ICPB 4128</strain>
    </source>
</reference>
<evidence type="ECO:0000313" key="3">
    <source>
        <dbReference type="EMBL" id="ADB17171.1"/>
    </source>
</evidence>
<feature type="coiled-coil region" evidence="1">
    <location>
        <begin position="96"/>
        <end position="124"/>
    </location>
</feature>
<feature type="compositionally biased region" description="Gly residues" evidence="2">
    <location>
        <begin position="54"/>
        <end position="63"/>
    </location>
</feature>
<evidence type="ECO:0000256" key="2">
    <source>
        <dbReference type="SAM" id="MobiDB-lite"/>
    </source>
</evidence>